<accession>A0ABR2L4J0</accession>
<feature type="compositionally biased region" description="Polar residues" evidence="1">
    <location>
        <begin position="229"/>
        <end position="240"/>
    </location>
</feature>
<dbReference type="InterPro" id="IPR012664">
    <property type="entry name" value="CHP02452"/>
</dbReference>
<organism evidence="3 4">
    <name type="scientific">Tritrichomonas musculus</name>
    <dbReference type="NCBI Taxonomy" id="1915356"/>
    <lineage>
        <taxon>Eukaryota</taxon>
        <taxon>Metamonada</taxon>
        <taxon>Parabasalia</taxon>
        <taxon>Tritrichomonadida</taxon>
        <taxon>Tritrichomonadidae</taxon>
        <taxon>Tritrichomonas</taxon>
    </lineage>
</organism>
<feature type="compositionally biased region" description="Basic and acidic residues" evidence="1">
    <location>
        <begin position="29"/>
        <end position="40"/>
    </location>
</feature>
<dbReference type="NCBIfam" id="TIGR02452">
    <property type="entry name" value="TIGR02452 family protein"/>
    <property type="match status" value="1"/>
</dbReference>
<evidence type="ECO:0000259" key="2">
    <source>
        <dbReference type="Pfam" id="PF10021"/>
    </source>
</evidence>
<dbReference type="InterPro" id="IPR043472">
    <property type="entry name" value="Macro_dom-like"/>
</dbReference>
<keyword evidence="4" id="KW-1185">Reference proteome</keyword>
<comment type="caution">
    <text evidence="3">The sequence shown here is derived from an EMBL/GenBank/DDBJ whole genome shotgun (WGS) entry which is preliminary data.</text>
</comment>
<feature type="compositionally biased region" description="Basic and acidic residues" evidence="1">
    <location>
        <begin position="166"/>
        <end position="176"/>
    </location>
</feature>
<gene>
    <name evidence="3" type="ORF">M9Y10_000552</name>
</gene>
<reference evidence="3 4" key="1">
    <citation type="submission" date="2024-04" db="EMBL/GenBank/DDBJ databases">
        <title>Tritrichomonas musculus Genome.</title>
        <authorList>
            <person name="Alves-Ferreira E."/>
            <person name="Grigg M."/>
            <person name="Lorenzi H."/>
            <person name="Galac M."/>
        </authorList>
    </citation>
    <scope>NUCLEOTIDE SEQUENCE [LARGE SCALE GENOMIC DNA]</scope>
    <source>
        <strain evidence="3 4">EAF2021</strain>
    </source>
</reference>
<proteinExistence type="predicted"/>
<dbReference type="Proteomes" id="UP001470230">
    <property type="component" value="Unassembled WGS sequence"/>
</dbReference>
<feature type="compositionally biased region" description="Polar residues" evidence="1">
    <location>
        <begin position="41"/>
        <end position="63"/>
    </location>
</feature>
<evidence type="ECO:0000313" key="3">
    <source>
        <dbReference type="EMBL" id="KAK8898274.1"/>
    </source>
</evidence>
<dbReference type="PANTHER" id="PTHR35596:SF1">
    <property type="entry name" value="MICROBIAL-TYPE PARG CATALYTIC DOMAIN-CONTAINING PROTEIN"/>
    <property type="match status" value="1"/>
</dbReference>
<protein>
    <recommendedName>
        <fullName evidence="2">Microbial-type PARG catalytic domain-containing protein</fullName>
    </recommendedName>
</protein>
<evidence type="ECO:0000313" key="4">
    <source>
        <dbReference type="Proteomes" id="UP001470230"/>
    </source>
</evidence>
<sequence length="539" mass="62526">MNKILSQENTNYSQLESLKSRSINQSQKAENKNKKVDNSTKNKSYNNNLKELPKTNSDQNIKNKSYKRLPARNSQPSNETNSNQYKEDKKETQNTINRNQPHRAQKEWKQTQEEEEEIKTTRDIHFSPPRYSHDSSSSDDFLRETNDNVTTFRKSEIELPTIEPVYPKRDKTEPKNKPNNSQENVEMKVLHKNKQRSISAKPTTSRNFLSKKPEEGNDMYTKTRETKPSKQQPLYTSQPKSHGDNYYPPSNKNFKRIQIFNENQEIVKNGFYKYYRKYKNDYVNKDIKDDLKYSIDNTETIPSNSQLHFNQKLHGKPDEYKIYQKIEVCKESTFSAAIQMKKISRKVCVLNFASATKPGGGVKNGRNAQEECLSRQSTLFFSLETQKEFYEYNKKVDNPYGTDYMIYSPNVLIIRDDNDNLANAVKVSVISSVAVDCSRLPEDQKDENKIYSIMKNRCSRILKLCLNKGNDIIVLGAFGCGVFQNSPVMISQIFKEILIKEGLGAEFNKVIFAIKTKPDQTSELFDSFKKTLTYHSKLS</sequence>
<dbReference type="Gene3D" id="3.40.220.10">
    <property type="entry name" value="Leucine Aminopeptidase, subunit E, domain 1"/>
    <property type="match status" value="1"/>
</dbReference>
<dbReference type="PANTHER" id="PTHR35596">
    <property type="entry name" value="DUF2263 DOMAIN-CONTAINING PROTEIN"/>
    <property type="match status" value="1"/>
</dbReference>
<feature type="compositionally biased region" description="Polar residues" evidence="1">
    <location>
        <begin position="72"/>
        <end position="84"/>
    </location>
</feature>
<feature type="compositionally biased region" description="Polar residues" evidence="1">
    <location>
        <begin position="196"/>
        <end position="208"/>
    </location>
</feature>
<feature type="compositionally biased region" description="Basic and acidic residues" evidence="1">
    <location>
        <begin position="211"/>
        <end position="228"/>
    </location>
</feature>
<feature type="domain" description="Microbial-type PARG catalytic" evidence="2">
    <location>
        <begin position="265"/>
        <end position="416"/>
    </location>
</feature>
<name>A0ABR2L4J0_9EUKA</name>
<dbReference type="EMBL" id="JAPFFF010000001">
    <property type="protein sequence ID" value="KAK8898274.1"/>
    <property type="molecule type" value="Genomic_DNA"/>
</dbReference>
<feature type="compositionally biased region" description="Basic and acidic residues" evidence="1">
    <location>
        <begin position="104"/>
        <end position="125"/>
    </location>
</feature>
<dbReference type="InterPro" id="IPR019261">
    <property type="entry name" value="PARG_cat_microbial"/>
</dbReference>
<evidence type="ECO:0000256" key="1">
    <source>
        <dbReference type="SAM" id="MobiDB-lite"/>
    </source>
</evidence>
<feature type="region of interest" description="Disordered" evidence="1">
    <location>
        <begin position="1"/>
        <end position="250"/>
    </location>
</feature>
<feature type="compositionally biased region" description="Polar residues" evidence="1">
    <location>
        <begin position="1"/>
        <end position="28"/>
    </location>
</feature>
<dbReference type="Pfam" id="PF10021">
    <property type="entry name" value="PARG_cat_microb"/>
    <property type="match status" value="1"/>
</dbReference>